<dbReference type="AlphaFoldDB" id="A0A0A9CQC2"/>
<dbReference type="PROSITE" id="PS51257">
    <property type="entry name" value="PROKAR_LIPOPROTEIN"/>
    <property type="match status" value="1"/>
</dbReference>
<protein>
    <submittedName>
        <fullName evidence="1">Uncharacterized protein</fullName>
    </submittedName>
</protein>
<dbReference type="EMBL" id="GBRH01224208">
    <property type="protein sequence ID" value="JAD73687.1"/>
    <property type="molecule type" value="Transcribed_RNA"/>
</dbReference>
<accession>A0A0A9CQC2</accession>
<reference evidence="1" key="2">
    <citation type="journal article" date="2015" name="Data Brief">
        <title>Shoot transcriptome of the giant reed, Arundo donax.</title>
        <authorList>
            <person name="Barrero R.A."/>
            <person name="Guerrero F.D."/>
            <person name="Moolhuijzen P."/>
            <person name="Goolsby J.A."/>
            <person name="Tidwell J."/>
            <person name="Bellgard S.E."/>
            <person name="Bellgard M.I."/>
        </authorList>
    </citation>
    <scope>NUCLEOTIDE SEQUENCE</scope>
    <source>
        <tissue evidence="1">Shoot tissue taken approximately 20 cm above the soil surface</tissue>
    </source>
</reference>
<reference evidence="1" key="1">
    <citation type="submission" date="2014-09" db="EMBL/GenBank/DDBJ databases">
        <authorList>
            <person name="Magalhaes I.L.F."/>
            <person name="Oliveira U."/>
            <person name="Santos F.R."/>
            <person name="Vidigal T.H.D.A."/>
            <person name="Brescovit A.D."/>
            <person name="Santos A.J."/>
        </authorList>
    </citation>
    <scope>NUCLEOTIDE SEQUENCE</scope>
    <source>
        <tissue evidence="1">Shoot tissue taken approximately 20 cm above the soil surface</tissue>
    </source>
</reference>
<sequence length="37" mass="4006">MRRFGWHPSISTALRSSGTIAWSATVACLPGSSTLIW</sequence>
<organism evidence="1">
    <name type="scientific">Arundo donax</name>
    <name type="common">Giant reed</name>
    <name type="synonym">Donax arundinaceus</name>
    <dbReference type="NCBI Taxonomy" id="35708"/>
    <lineage>
        <taxon>Eukaryota</taxon>
        <taxon>Viridiplantae</taxon>
        <taxon>Streptophyta</taxon>
        <taxon>Embryophyta</taxon>
        <taxon>Tracheophyta</taxon>
        <taxon>Spermatophyta</taxon>
        <taxon>Magnoliopsida</taxon>
        <taxon>Liliopsida</taxon>
        <taxon>Poales</taxon>
        <taxon>Poaceae</taxon>
        <taxon>PACMAD clade</taxon>
        <taxon>Arundinoideae</taxon>
        <taxon>Arundineae</taxon>
        <taxon>Arundo</taxon>
    </lineage>
</organism>
<name>A0A0A9CQC2_ARUDO</name>
<evidence type="ECO:0000313" key="1">
    <source>
        <dbReference type="EMBL" id="JAD73687.1"/>
    </source>
</evidence>
<proteinExistence type="predicted"/>